<feature type="region of interest" description="Disordered" evidence="1">
    <location>
        <begin position="83"/>
        <end position="109"/>
    </location>
</feature>
<dbReference type="Proteomes" id="UP001499988">
    <property type="component" value="Unassembled WGS sequence"/>
</dbReference>
<protein>
    <submittedName>
        <fullName evidence="2">Uncharacterized protein</fullName>
    </submittedName>
</protein>
<feature type="compositionally biased region" description="Polar residues" evidence="1">
    <location>
        <begin position="100"/>
        <end position="109"/>
    </location>
</feature>
<evidence type="ECO:0000313" key="3">
    <source>
        <dbReference type="Proteomes" id="UP001499988"/>
    </source>
</evidence>
<organism evidence="2 3">
    <name type="scientific">Ferrimonas pelagia</name>
    <dbReference type="NCBI Taxonomy" id="1177826"/>
    <lineage>
        <taxon>Bacteria</taxon>
        <taxon>Pseudomonadati</taxon>
        <taxon>Pseudomonadota</taxon>
        <taxon>Gammaproteobacteria</taxon>
        <taxon>Alteromonadales</taxon>
        <taxon>Ferrimonadaceae</taxon>
        <taxon>Ferrimonas</taxon>
    </lineage>
</organism>
<comment type="caution">
    <text evidence="2">The sequence shown here is derived from an EMBL/GenBank/DDBJ whole genome shotgun (WGS) entry which is preliminary data.</text>
</comment>
<reference evidence="3" key="1">
    <citation type="journal article" date="2019" name="Int. J. Syst. Evol. Microbiol.">
        <title>The Global Catalogue of Microorganisms (GCM) 10K type strain sequencing project: providing services to taxonomists for standard genome sequencing and annotation.</title>
        <authorList>
            <consortium name="The Broad Institute Genomics Platform"/>
            <consortium name="The Broad Institute Genome Sequencing Center for Infectious Disease"/>
            <person name="Wu L."/>
            <person name="Ma J."/>
        </authorList>
    </citation>
    <scope>NUCLEOTIDE SEQUENCE [LARGE SCALE GENOMIC DNA]</scope>
    <source>
        <strain evidence="3">JCM 18401</strain>
    </source>
</reference>
<evidence type="ECO:0000313" key="2">
    <source>
        <dbReference type="EMBL" id="GAA4895001.1"/>
    </source>
</evidence>
<proteinExistence type="predicted"/>
<evidence type="ECO:0000256" key="1">
    <source>
        <dbReference type="SAM" id="MobiDB-lite"/>
    </source>
</evidence>
<gene>
    <name evidence="2" type="ORF">GCM10023333_30250</name>
</gene>
<keyword evidence="3" id="KW-1185">Reference proteome</keyword>
<accession>A0ABP9F7I4</accession>
<name>A0ABP9F7I4_9GAMM</name>
<dbReference type="EMBL" id="BAABJZ010000094">
    <property type="protein sequence ID" value="GAA4895001.1"/>
    <property type="molecule type" value="Genomic_DNA"/>
</dbReference>
<sequence length="109" mass="11437">MSGGMSVFEFEAADRTTLSESFDAGYTGVTLRHHSEASGANAYESRSAVTGDSCSICHTNEHNDHKMGAYADGGLAYIACPQQRSGSQRSSNGTRLWLNGSPSTLGCGP</sequence>